<dbReference type="PANTHER" id="PTHR35819">
    <property type="entry name" value="PICALM INTERACTING MITOTIC REGULATOR PIMREG"/>
    <property type="match status" value="1"/>
</dbReference>
<sequence length="299" mass="33488">MQRDLRYVKSVNRNEYCIRKITVIRRLILCILYHSKCFPGTINQFCGTFALLDGVRANRQPGQHMAVIGMSSVQGVARAVGGWRAHMLLSESDGDASPEAPDRFKKLRSGSSLNSLRMSLRKRLPLKPVRSNTDEKRSWEPAQDSRKPSAVRLLTRSACNSFGSVCQKLQKKRVGRRERLVVTPSKSPSGLRNGSVVGPPTVTPKRVTQRTPKSATKKVPRLIRTVGQQDGGSMFSRRQLVRVVARSSPYASLEAQNHRRRFEQDMDSLSSDLRNLDGLSPAFDRTDEEDGAIGLRGFR</sequence>
<dbReference type="AlphaFoldDB" id="A0A3B3S3H0"/>
<accession>A0A3B3S3H0</accession>
<feature type="compositionally biased region" description="Basic and acidic residues" evidence="1">
    <location>
        <begin position="132"/>
        <end position="147"/>
    </location>
</feature>
<feature type="region of interest" description="Disordered" evidence="1">
    <location>
        <begin position="121"/>
        <end position="150"/>
    </location>
</feature>
<protein>
    <recommendedName>
        <fullName evidence="4">PICALM interacting mitotic regulator</fullName>
    </recommendedName>
</protein>
<name>A0A3B3S3H0_9TELE</name>
<dbReference type="InterPro" id="IPR009932">
    <property type="entry name" value="RCS1"/>
</dbReference>
<dbReference type="Proteomes" id="UP000261540">
    <property type="component" value="Unplaced"/>
</dbReference>
<proteinExistence type="predicted"/>
<evidence type="ECO:0000313" key="2">
    <source>
        <dbReference type="Ensembl" id="ENSPKIP00000024581.1"/>
    </source>
</evidence>
<reference evidence="2" key="2">
    <citation type="submission" date="2025-09" db="UniProtKB">
        <authorList>
            <consortium name="Ensembl"/>
        </authorList>
    </citation>
    <scope>IDENTIFICATION</scope>
</reference>
<dbReference type="GeneTree" id="ENSGT00940000177516"/>
<organism evidence="2 3">
    <name type="scientific">Paramormyrops kingsleyae</name>
    <dbReference type="NCBI Taxonomy" id="1676925"/>
    <lineage>
        <taxon>Eukaryota</taxon>
        <taxon>Metazoa</taxon>
        <taxon>Chordata</taxon>
        <taxon>Craniata</taxon>
        <taxon>Vertebrata</taxon>
        <taxon>Euteleostomi</taxon>
        <taxon>Actinopterygii</taxon>
        <taxon>Neopterygii</taxon>
        <taxon>Teleostei</taxon>
        <taxon>Osteoglossocephala</taxon>
        <taxon>Osteoglossomorpha</taxon>
        <taxon>Osteoglossiformes</taxon>
        <taxon>Mormyridae</taxon>
        <taxon>Paramormyrops</taxon>
    </lineage>
</organism>
<keyword evidence="3" id="KW-1185">Reference proteome</keyword>
<evidence type="ECO:0008006" key="4">
    <source>
        <dbReference type="Google" id="ProtNLM"/>
    </source>
</evidence>
<evidence type="ECO:0000313" key="3">
    <source>
        <dbReference type="Proteomes" id="UP000261540"/>
    </source>
</evidence>
<dbReference type="Pfam" id="PF07326">
    <property type="entry name" value="RCS1"/>
    <property type="match status" value="1"/>
</dbReference>
<feature type="region of interest" description="Disordered" evidence="1">
    <location>
        <begin position="183"/>
        <end position="218"/>
    </location>
</feature>
<dbReference type="Ensembl" id="ENSPKIT00000005290.1">
    <property type="protein sequence ID" value="ENSPKIP00000024581.1"/>
    <property type="gene ID" value="ENSPKIG00000007779.1"/>
</dbReference>
<dbReference type="PANTHER" id="PTHR35819:SF1">
    <property type="entry name" value="PROTEIN PIMREG"/>
    <property type="match status" value="1"/>
</dbReference>
<evidence type="ECO:0000256" key="1">
    <source>
        <dbReference type="SAM" id="MobiDB-lite"/>
    </source>
</evidence>
<reference evidence="2" key="1">
    <citation type="submission" date="2025-08" db="UniProtKB">
        <authorList>
            <consortium name="Ensembl"/>
        </authorList>
    </citation>
    <scope>IDENTIFICATION</scope>
</reference>
<dbReference type="STRING" id="1676925.ENSPKIP00000024581"/>